<evidence type="ECO:0000313" key="3">
    <source>
        <dbReference type="Proteomes" id="UP000287651"/>
    </source>
</evidence>
<name>A0A426WXZ2_ENSVE</name>
<feature type="non-terminal residue" evidence="2">
    <location>
        <position position="1"/>
    </location>
</feature>
<accession>A0A426WXZ2</accession>
<proteinExistence type="predicted"/>
<dbReference type="AlphaFoldDB" id="A0A426WXZ2"/>
<feature type="compositionally biased region" description="Basic residues" evidence="1">
    <location>
        <begin position="46"/>
        <end position="61"/>
    </location>
</feature>
<organism evidence="2 3">
    <name type="scientific">Ensete ventricosum</name>
    <name type="common">Abyssinian banana</name>
    <name type="synonym">Musa ensete</name>
    <dbReference type="NCBI Taxonomy" id="4639"/>
    <lineage>
        <taxon>Eukaryota</taxon>
        <taxon>Viridiplantae</taxon>
        <taxon>Streptophyta</taxon>
        <taxon>Embryophyta</taxon>
        <taxon>Tracheophyta</taxon>
        <taxon>Spermatophyta</taxon>
        <taxon>Magnoliopsida</taxon>
        <taxon>Liliopsida</taxon>
        <taxon>Zingiberales</taxon>
        <taxon>Musaceae</taxon>
        <taxon>Ensete</taxon>
    </lineage>
</organism>
<protein>
    <submittedName>
        <fullName evidence="2">Uncharacterized protein</fullName>
    </submittedName>
</protein>
<reference evidence="2 3" key="1">
    <citation type="journal article" date="2014" name="Agronomy (Basel)">
        <title>A Draft Genome Sequence for Ensete ventricosum, the Drought-Tolerant Tree Against Hunger.</title>
        <authorList>
            <person name="Harrison J."/>
            <person name="Moore K.A."/>
            <person name="Paszkiewicz K."/>
            <person name="Jones T."/>
            <person name="Grant M."/>
            <person name="Ambacheew D."/>
            <person name="Muzemil S."/>
            <person name="Studholme D.J."/>
        </authorList>
    </citation>
    <scope>NUCLEOTIDE SEQUENCE [LARGE SCALE GENOMIC DNA]</scope>
</reference>
<evidence type="ECO:0000256" key="1">
    <source>
        <dbReference type="SAM" id="MobiDB-lite"/>
    </source>
</evidence>
<gene>
    <name evidence="2" type="ORF">B296_00057065</name>
</gene>
<dbReference type="EMBL" id="AMZH03038076">
    <property type="protein sequence ID" value="RRT31572.1"/>
    <property type="molecule type" value="Genomic_DNA"/>
</dbReference>
<comment type="caution">
    <text evidence="2">The sequence shown here is derived from an EMBL/GenBank/DDBJ whole genome shotgun (WGS) entry which is preliminary data.</text>
</comment>
<feature type="compositionally biased region" description="Basic residues" evidence="1">
    <location>
        <begin position="109"/>
        <end position="119"/>
    </location>
</feature>
<evidence type="ECO:0000313" key="2">
    <source>
        <dbReference type="EMBL" id="RRT31572.1"/>
    </source>
</evidence>
<feature type="region of interest" description="Disordered" evidence="1">
    <location>
        <begin position="1"/>
        <end position="119"/>
    </location>
</feature>
<dbReference type="Proteomes" id="UP000287651">
    <property type="component" value="Unassembled WGS sequence"/>
</dbReference>
<sequence>SATHGQGPLQGGNWLRPGPTQKGGQRCPQGVTVSRRSRAYGGSSHPRARPLIGRRPKRGSVARRPQGAVAHSQPYCQQGRRRQSQGWLPLSRADASVQGQPSPEQGQQRLRRRKGGKRG</sequence>